<organism evidence="2 3">
    <name type="scientific">Streptomyces albiaxialis</name>
    <dbReference type="NCBI Taxonomy" id="329523"/>
    <lineage>
        <taxon>Bacteria</taxon>
        <taxon>Bacillati</taxon>
        <taxon>Actinomycetota</taxon>
        <taxon>Actinomycetes</taxon>
        <taxon>Kitasatosporales</taxon>
        <taxon>Streptomycetaceae</taxon>
        <taxon>Streptomyces</taxon>
    </lineage>
</organism>
<feature type="region of interest" description="Disordered" evidence="1">
    <location>
        <begin position="342"/>
        <end position="377"/>
    </location>
</feature>
<accession>A0ABN2WX05</accession>
<sequence length="435" mass="46484">MIRAGRTTYTLAQLAQKKGLSKGRFSNLKIHKAREHPAPVSSERARLTLWDAGQIDAHYAGEPVPPLPPEGPGDLLDRHEVAAVLGVDVGTWDRYVSGLPGIPGTPDPLDVHGVEHWRRGDITDWDAQRPGYGSGGGRPRARHQDAPTLRDLSGADLLPPGHPEAAALLDTPELTAEAAAERLDLTPDSARRALRAARARALAEALPDPAGIDPAGIEQTARDELGYTARDARTAARTVAAWHRAAAAHPYLLGIQTGLEAEGLTVSSAWLRVRPGDIVTASLAVTDGPTAGYLIWDERYGWRTSPTAVDATASETAPPTGPGIRYLCRSAPHPDAAHLRRQVADRRTGTRQPKRIVAPPGALPAPPVDGPGQRPADDYRQLAADALDRIEDIRAKGREPSLEDLSTVKGILDAAHAAGISRDQINAARRGRQRP</sequence>
<dbReference type="RefSeq" id="WP_344534587.1">
    <property type="nucleotide sequence ID" value="NZ_BAAAPE010000023.1"/>
</dbReference>
<dbReference type="EMBL" id="BAAAPE010000023">
    <property type="protein sequence ID" value="GAA2100621.1"/>
    <property type="molecule type" value="Genomic_DNA"/>
</dbReference>
<dbReference type="Proteomes" id="UP001500016">
    <property type="component" value="Unassembled WGS sequence"/>
</dbReference>
<keyword evidence="3" id="KW-1185">Reference proteome</keyword>
<protein>
    <submittedName>
        <fullName evidence="2">Uncharacterized protein</fullName>
    </submittedName>
</protein>
<feature type="region of interest" description="Disordered" evidence="1">
    <location>
        <begin position="124"/>
        <end position="144"/>
    </location>
</feature>
<gene>
    <name evidence="2" type="ORF">GCM10009801_73280</name>
</gene>
<evidence type="ECO:0000313" key="3">
    <source>
        <dbReference type="Proteomes" id="UP001500016"/>
    </source>
</evidence>
<evidence type="ECO:0000313" key="2">
    <source>
        <dbReference type="EMBL" id="GAA2100621.1"/>
    </source>
</evidence>
<comment type="caution">
    <text evidence="2">The sequence shown here is derived from an EMBL/GenBank/DDBJ whole genome shotgun (WGS) entry which is preliminary data.</text>
</comment>
<reference evidence="2 3" key="1">
    <citation type="journal article" date="2019" name="Int. J. Syst. Evol. Microbiol.">
        <title>The Global Catalogue of Microorganisms (GCM) 10K type strain sequencing project: providing services to taxonomists for standard genome sequencing and annotation.</title>
        <authorList>
            <consortium name="The Broad Institute Genomics Platform"/>
            <consortium name="The Broad Institute Genome Sequencing Center for Infectious Disease"/>
            <person name="Wu L."/>
            <person name="Ma J."/>
        </authorList>
    </citation>
    <scope>NUCLEOTIDE SEQUENCE [LARGE SCALE GENOMIC DNA]</scope>
    <source>
        <strain evidence="2 3">JCM 15478</strain>
    </source>
</reference>
<name>A0ABN2WX05_9ACTN</name>
<proteinExistence type="predicted"/>
<evidence type="ECO:0000256" key="1">
    <source>
        <dbReference type="SAM" id="MobiDB-lite"/>
    </source>
</evidence>